<dbReference type="Proteomes" id="UP001577267">
    <property type="component" value="Unassembled WGS sequence"/>
</dbReference>
<reference evidence="1 2" key="1">
    <citation type="submission" date="2024-09" db="EMBL/GenBank/DDBJ databases">
        <title>Draft genome sequence of multifaceted antimicrobials producing Streptomyces sp. strain FH1.</title>
        <authorList>
            <person name="Hassan F."/>
            <person name="Ali H."/>
            <person name="Hassan N."/>
            <person name="Nawaz A."/>
        </authorList>
    </citation>
    <scope>NUCLEOTIDE SEQUENCE [LARGE SCALE GENOMIC DNA]</scope>
    <source>
        <strain evidence="1 2">FH1</strain>
    </source>
</reference>
<accession>A0ABV4ZPA2</accession>
<dbReference type="NCBIfam" id="NF033212">
    <property type="entry name" value="SapB_AmfS_lanti"/>
    <property type="match status" value="1"/>
</dbReference>
<evidence type="ECO:0000313" key="2">
    <source>
        <dbReference type="Proteomes" id="UP001577267"/>
    </source>
</evidence>
<keyword evidence="2" id="KW-1185">Reference proteome</keyword>
<sequence>MSVLDLQNLETEAEAVEAQESWLSLWNCEEY</sequence>
<evidence type="ECO:0000313" key="1">
    <source>
        <dbReference type="EMBL" id="MFB4195952.1"/>
    </source>
</evidence>
<proteinExistence type="predicted"/>
<dbReference type="InterPro" id="IPR045825">
    <property type="entry name" value="RamS"/>
</dbReference>
<protein>
    <submittedName>
        <fullName evidence="1">SapB/AmfS family lanthipeptide</fullName>
    </submittedName>
</protein>
<comment type="caution">
    <text evidence="1">The sequence shown here is derived from an EMBL/GenBank/DDBJ whole genome shotgun (WGS) entry which is preliminary data.</text>
</comment>
<gene>
    <name evidence="1" type="ORF">ACE11A_16535</name>
</gene>
<organism evidence="1 2">
    <name type="scientific">Streptomyces carpaticus</name>
    <dbReference type="NCBI Taxonomy" id="285558"/>
    <lineage>
        <taxon>Bacteria</taxon>
        <taxon>Bacillati</taxon>
        <taxon>Actinomycetota</taxon>
        <taxon>Actinomycetes</taxon>
        <taxon>Kitasatosporales</taxon>
        <taxon>Streptomycetaceae</taxon>
        <taxon>Streptomyces</taxon>
    </lineage>
</organism>
<dbReference type="EMBL" id="JBHGBT010000014">
    <property type="protein sequence ID" value="MFB4195952.1"/>
    <property type="molecule type" value="Genomic_DNA"/>
</dbReference>
<dbReference type="RefSeq" id="WP_375063868.1">
    <property type="nucleotide sequence ID" value="NZ_JBHGBT010000014.1"/>
</dbReference>
<name>A0ABV4ZPA2_9ACTN</name>
<dbReference type="Pfam" id="PF19402">
    <property type="entry name" value="RamS"/>
    <property type="match status" value="1"/>
</dbReference>